<gene>
    <name evidence="2" type="ORF">L207DRAFT_383526</name>
</gene>
<name>A0A2J6RIZ7_HYAVF</name>
<feature type="non-terminal residue" evidence="2">
    <location>
        <position position="164"/>
    </location>
</feature>
<reference evidence="2 3" key="1">
    <citation type="submission" date="2016-04" db="EMBL/GenBank/DDBJ databases">
        <title>A degradative enzymes factory behind the ericoid mycorrhizal symbiosis.</title>
        <authorList>
            <consortium name="DOE Joint Genome Institute"/>
            <person name="Martino E."/>
            <person name="Morin E."/>
            <person name="Grelet G."/>
            <person name="Kuo A."/>
            <person name="Kohler A."/>
            <person name="Daghino S."/>
            <person name="Barry K."/>
            <person name="Choi C."/>
            <person name="Cichocki N."/>
            <person name="Clum A."/>
            <person name="Copeland A."/>
            <person name="Hainaut M."/>
            <person name="Haridas S."/>
            <person name="Labutti K."/>
            <person name="Lindquist E."/>
            <person name="Lipzen A."/>
            <person name="Khouja H.-R."/>
            <person name="Murat C."/>
            <person name="Ohm R."/>
            <person name="Olson A."/>
            <person name="Spatafora J."/>
            <person name="Veneault-Fourrey C."/>
            <person name="Henrissat B."/>
            <person name="Grigoriev I."/>
            <person name="Martin F."/>
            <person name="Perotto S."/>
        </authorList>
    </citation>
    <scope>NUCLEOTIDE SEQUENCE [LARGE SCALE GENOMIC DNA]</scope>
    <source>
        <strain evidence="2 3">F</strain>
    </source>
</reference>
<sequence length="164" mass="19233">APSYYALSYDWGASHATKRILCNGRSLEIRANLYKALYKIYAPHDPPVSTRFPIWIDAICINQQDNEEKDHQVQHMGEIYRNAKLVVVWLGPSKDNSNLAMQSIPALSRTMRTIPFEIPNTELHSYDLPRERNPIWLALGYLFQREWFRRLWTFQEVALAKEIL</sequence>
<dbReference type="OrthoDB" id="3556612at2759"/>
<dbReference type="EMBL" id="KZ613948">
    <property type="protein sequence ID" value="PMD38467.1"/>
    <property type="molecule type" value="Genomic_DNA"/>
</dbReference>
<evidence type="ECO:0000313" key="2">
    <source>
        <dbReference type="EMBL" id="PMD38467.1"/>
    </source>
</evidence>
<dbReference type="Proteomes" id="UP000235786">
    <property type="component" value="Unassembled WGS sequence"/>
</dbReference>
<organism evidence="2 3">
    <name type="scientific">Hyaloscypha variabilis (strain UAMH 11265 / GT02V1 / F)</name>
    <name type="common">Meliniomyces variabilis</name>
    <dbReference type="NCBI Taxonomy" id="1149755"/>
    <lineage>
        <taxon>Eukaryota</taxon>
        <taxon>Fungi</taxon>
        <taxon>Dikarya</taxon>
        <taxon>Ascomycota</taxon>
        <taxon>Pezizomycotina</taxon>
        <taxon>Leotiomycetes</taxon>
        <taxon>Helotiales</taxon>
        <taxon>Hyaloscyphaceae</taxon>
        <taxon>Hyaloscypha</taxon>
        <taxon>Hyaloscypha variabilis</taxon>
    </lineage>
</organism>
<evidence type="ECO:0000259" key="1">
    <source>
        <dbReference type="Pfam" id="PF06985"/>
    </source>
</evidence>
<dbReference type="STRING" id="1149755.A0A2J6RIZ7"/>
<protein>
    <submittedName>
        <fullName evidence="2">Heterokaryon incompatibility</fullName>
    </submittedName>
</protein>
<dbReference type="InterPro" id="IPR010730">
    <property type="entry name" value="HET"/>
</dbReference>
<feature type="domain" description="Heterokaryon incompatibility" evidence="1">
    <location>
        <begin position="4"/>
        <end position="156"/>
    </location>
</feature>
<keyword evidence="3" id="KW-1185">Reference proteome</keyword>
<feature type="non-terminal residue" evidence="2">
    <location>
        <position position="1"/>
    </location>
</feature>
<proteinExistence type="predicted"/>
<dbReference type="Pfam" id="PF06985">
    <property type="entry name" value="HET"/>
    <property type="match status" value="1"/>
</dbReference>
<evidence type="ECO:0000313" key="3">
    <source>
        <dbReference type="Proteomes" id="UP000235786"/>
    </source>
</evidence>
<dbReference type="PANTHER" id="PTHR24148:SF64">
    <property type="entry name" value="HETEROKARYON INCOMPATIBILITY DOMAIN-CONTAINING PROTEIN"/>
    <property type="match status" value="1"/>
</dbReference>
<dbReference type="PANTHER" id="PTHR24148">
    <property type="entry name" value="ANKYRIN REPEAT DOMAIN-CONTAINING PROTEIN 39 HOMOLOG-RELATED"/>
    <property type="match status" value="1"/>
</dbReference>
<accession>A0A2J6RIZ7</accession>
<dbReference type="AlphaFoldDB" id="A0A2J6RIZ7"/>
<dbReference type="InterPro" id="IPR052895">
    <property type="entry name" value="HetReg/Transcr_Mod"/>
</dbReference>